<sequence>MNIDQALKQLKKDQVLAGLIEKYGPLSYERDMDYFSAVVETIVSQQLSGKAAATIFSRLKKLFHSEILEPKSIIDTPVERLRSAGLSGSKSLYIKDFSRKVLDGTLNLSGLDEMDDEEVITHLVQVKGIGRWSAEMILMFSLHRPDILPLDDLGIRNAFIRLYKIGITKGDQIITRMQKIADAWRPHRTIACWYLWKSLE</sequence>
<comment type="caution">
    <text evidence="7">The sequence shown here is derived from an EMBL/GenBank/DDBJ whole genome shotgun (WGS) entry which is preliminary data.</text>
</comment>
<feature type="domain" description="HhH-GPD" evidence="6">
    <location>
        <begin position="43"/>
        <end position="200"/>
    </location>
</feature>
<organism evidence="7 8">
    <name type="scientific">Candidatus Amesbacteria bacterium GW2011_GWC1_47_15</name>
    <dbReference type="NCBI Taxonomy" id="1618364"/>
    <lineage>
        <taxon>Bacteria</taxon>
        <taxon>Candidatus Amesiibacteriota</taxon>
    </lineage>
</organism>
<dbReference type="PATRIC" id="fig|1618364.3.peg.373"/>
<gene>
    <name evidence="7" type="ORF">UX86_C0010G0026</name>
</gene>
<dbReference type="PANTHER" id="PTHR43003:SF5">
    <property type="entry name" value="DNA-3-METHYLADENINE GLYCOSYLASE"/>
    <property type="match status" value="1"/>
</dbReference>
<dbReference type="AlphaFoldDB" id="A0A0G1S4I4"/>
<evidence type="ECO:0000259" key="6">
    <source>
        <dbReference type="SMART" id="SM00478"/>
    </source>
</evidence>
<dbReference type="GO" id="GO:0032131">
    <property type="term" value="F:alkylated DNA binding"/>
    <property type="evidence" value="ECO:0007669"/>
    <property type="project" value="TreeGrafter"/>
</dbReference>
<dbReference type="Gene3D" id="1.10.1670.40">
    <property type="match status" value="1"/>
</dbReference>
<proteinExistence type="inferred from homology"/>
<evidence type="ECO:0000256" key="4">
    <source>
        <dbReference type="ARBA" id="ARBA00022763"/>
    </source>
</evidence>
<dbReference type="GO" id="GO:0006285">
    <property type="term" value="P:base-excision repair, AP site formation"/>
    <property type="evidence" value="ECO:0007669"/>
    <property type="project" value="TreeGrafter"/>
</dbReference>
<dbReference type="GO" id="GO:0032993">
    <property type="term" value="C:protein-DNA complex"/>
    <property type="evidence" value="ECO:0007669"/>
    <property type="project" value="TreeGrafter"/>
</dbReference>
<name>A0A0G1S4I4_9BACT</name>
<protein>
    <recommendedName>
        <fullName evidence="3">DNA-3-methyladenine glycosylase II</fullName>
        <ecNumber evidence="3">3.2.2.21</ecNumber>
    </recommendedName>
</protein>
<evidence type="ECO:0000256" key="3">
    <source>
        <dbReference type="ARBA" id="ARBA00012000"/>
    </source>
</evidence>
<dbReference type="FunFam" id="1.10.340.30:FF:000004">
    <property type="entry name" value="DNA-3-methyladenine glycosylase II"/>
    <property type="match status" value="1"/>
</dbReference>
<dbReference type="SMART" id="SM00478">
    <property type="entry name" value="ENDO3c"/>
    <property type="match status" value="1"/>
</dbReference>
<keyword evidence="5" id="KW-0234">DNA repair</keyword>
<comment type="similarity">
    <text evidence="2">Belongs to the alkylbase DNA glycosidase AlkA family.</text>
</comment>
<dbReference type="EMBL" id="LCNU01000010">
    <property type="protein sequence ID" value="KKU64296.1"/>
    <property type="molecule type" value="Genomic_DNA"/>
</dbReference>
<dbReference type="Gene3D" id="1.10.340.30">
    <property type="entry name" value="Hypothetical protein, domain 2"/>
    <property type="match status" value="1"/>
</dbReference>
<evidence type="ECO:0000256" key="2">
    <source>
        <dbReference type="ARBA" id="ARBA00010817"/>
    </source>
</evidence>
<dbReference type="GO" id="GO:0043916">
    <property type="term" value="F:DNA-7-methylguanine glycosylase activity"/>
    <property type="evidence" value="ECO:0007669"/>
    <property type="project" value="TreeGrafter"/>
</dbReference>
<dbReference type="GO" id="GO:0006307">
    <property type="term" value="P:DNA alkylation repair"/>
    <property type="evidence" value="ECO:0007669"/>
    <property type="project" value="TreeGrafter"/>
</dbReference>
<evidence type="ECO:0000256" key="5">
    <source>
        <dbReference type="ARBA" id="ARBA00023204"/>
    </source>
</evidence>
<dbReference type="InterPro" id="IPR011257">
    <property type="entry name" value="DNA_glycosylase"/>
</dbReference>
<dbReference type="PANTHER" id="PTHR43003">
    <property type="entry name" value="DNA-3-METHYLADENINE GLYCOSYLASE"/>
    <property type="match status" value="1"/>
</dbReference>
<dbReference type="GO" id="GO:0005737">
    <property type="term" value="C:cytoplasm"/>
    <property type="evidence" value="ECO:0007669"/>
    <property type="project" value="TreeGrafter"/>
</dbReference>
<evidence type="ECO:0000313" key="8">
    <source>
        <dbReference type="Proteomes" id="UP000034502"/>
    </source>
</evidence>
<dbReference type="SUPFAM" id="SSF48150">
    <property type="entry name" value="DNA-glycosylase"/>
    <property type="match status" value="1"/>
</dbReference>
<dbReference type="InterPro" id="IPR051912">
    <property type="entry name" value="Alkylbase_DNA_Glycosylase/TA"/>
</dbReference>
<dbReference type="InterPro" id="IPR003265">
    <property type="entry name" value="HhH-GPD_domain"/>
</dbReference>
<evidence type="ECO:0000313" key="7">
    <source>
        <dbReference type="EMBL" id="KKU64296.1"/>
    </source>
</evidence>
<dbReference type="Proteomes" id="UP000034502">
    <property type="component" value="Unassembled WGS sequence"/>
</dbReference>
<evidence type="ECO:0000256" key="1">
    <source>
        <dbReference type="ARBA" id="ARBA00000086"/>
    </source>
</evidence>
<dbReference type="Pfam" id="PF00730">
    <property type="entry name" value="HhH-GPD"/>
    <property type="match status" value="1"/>
</dbReference>
<comment type="catalytic activity">
    <reaction evidence="1">
        <text>Hydrolysis of alkylated DNA, releasing 3-methyladenine, 3-methylguanine, 7-methylguanine and 7-methyladenine.</text>
        <dbReference type="EC" id="3.2.2.21"/>
    </reaction>
</comment>
<reference evidence="7 8" key="1">
    <citation type="journal article" date="2015" name="Nature">
        <title>rRNA introns, odd ribosomes, and small enigmatic genomes across a large radiation of phyla.</title>
        <authorList>
            <person name="Brown C.T."/>
            <person name="Hug L.A."/>
            <person name="Thomas B.C."/>
            <person name="Sharon I."/>
            <person name="Castelle C.J."/>
            <person name="Singh A."/>
            <person name="Wilkins M.J."/>
            <person name="Williams K.H."/>
            <person name="Banfield J.F."/>
        </authorList>
    </citation>
    <scope>NUCLEOTIDE SEQUENCE [LARGE SCALE GENOMIC DNA]</scope>
</reference>
<dbReference type="CDD" id="cd00056">
    <property type="entry name" value="ENDO3c"/>
    <property type="match status" value="1"/>
</dbReference>
<keyword evidence="4" id="KW-0227">DNA damage</keyword>
<dbReference type="GO" id="GO:0008725">
    <property type="term" value="F:DNA-3-methyladenine glycosylase activity"/>
    <property type="evidence" value="ECO:0007669"/>
    <property type="project" value="TreeGrafter"/>
</dbReference>
<accession>A0A0G1S4I4</accession>
<dbReference type="STRING" id="1618364.UX86_C0010G0026"/>
<dbReference type="EC" id="3.2.2.21" evidence="3"/>